<evidence type="ECO:0000256" key="1">
    <source>
        <dbReference type="ARBA" id="ARBA00004496"/>
    </source>
</evidence>
<keyword evidence="8" id="KW-1185">Reference proteome</keyword>
<evidence type="ECO:0000256" key="3">
    <source>
        <dbReference type="ARBA" id="ARBA00022490"/>
    </source>
</evidence>
<gene>
    <name evidence="7" type="ORF">N7603_05285</name>
</gene>
<reference evidence="8" key="1">
    <citation type="submission" date="2023-07" db="EMBL/GenBank/DDBJ databases">
        <title>Novel Mycoplasma species identified in domestic and wild animals.</title>
        <authorList>
            <person name="Volokhov D.V."/>
            <person name="Furtak V.A."/>
            <person name="Zagorodnyaya T.A."/>
        </authorList>
    </citation>
    <scope>NUCLEOTIDE SEQUENCE [LARGE SCALE GENOMIC DNA]</scope>
    <source>
        <strain evidence="8">92-19</strain>
    </source>
</reference>
<evidence type="ECO:0000313" key="7">
    <source>
        <dbReference type="EMBL" id="MCU0105065.1"/>
    </source>
</evidence>
<keyword evidence="4" id="KW-0479">Metal-binding</keyword>
<comment type="subcellular location">
    <subcellularLocation>
        <location evidence="1">Cytoplasm</location>
    </subcellularLocation>
</comment>
<organism evidence="7 8">
    <name type="scientific">Paracholeplasma vituli</name>
    <dbReference type="NCBI Taxonomy" id="69473"/>
    <lineage>
        <taxon>Bacteria</taxon>
        <taxon>Bacillati</taxon>
        <taxon>Mycoplasmatota</taxon>
        <taxon>Mollicutes</taxon>
        <taxon>Acholeplasmatales</taxon>
        <taxon>Acholeplasmataceae</taxon>
        <taxon>Paracholeplasma</taxon>
    </lineage>
</organism>
<dbReference type="Proteomes" id="UP001209076">
    <property type="component" value="Unassembled WGS sequence"/>
</dbReference>
<dbReference type="InterPro" id="IPR003735">
    <property type="entry name" value="Metal_Tscrpt_repr"/>
</dbReference>
<dbReference type="PANTHER" id="PTHR33677">
    <property type="entry name" value="TRANSCRIPTIONAL REPRESSOR FRMR-RELATED"/>
    <property type="match status" value="1"/>
</dbReference>
<protein>
    <recommendedName>
        <fullName evidence="5">Copper-sensing transcriptional repressor CsoR</fullName>
    </recommendedName>
    <alternativeName>
        <fullName evidence="6">Copper-sensitive operon repressor</fullName>
    </alternativeName>
</protein>
<dbReference type="PANTHER" id="PTHR33677:SF4">
    <property type="entry name" value="COPPER-SENSING TRANSCRIPTIONAL REPRESSOR CSOR"/>
    <property type="match status" value="1"/>
</dbReference>
<dbReference type="Pfam" id="PF02583">
    <property type="entry name" value="Trns_repr_metal"/>
    <property type="match status" value="1"/>
</dbReference>
<evidence type="ECO:0000313" key="8">
    <source>
        <dbReference type="Proteomes" id="UP001209076"/>
    </source>
</evidence>
<dbReference type="EMBL" id="JAOEGN010000008">
    <property type="protein sequence ID" value="MCU0105065.1"/>
    <property type="molecule type" value="Genomic_DNA"/>
</dbReference>
<dbReference type="Gene3D" id="1.20.58.1000">
    <property type="entry name" value="Metal-sensitive repressor, helix protomer"/>
    <property type="match status" value="1"/>
</dbReference>
<evidence type="ECO:0000256" key="2">
    <source>
        <dbReference type="ARBA" id="ARBA00011738"/>
    </source>
</evidence>
<evidence type="ECO:0000256" key="4">
    <source>
        <dbReference type="ARBA" id="ARBA00022723"/>
    </source>
</evidence>
<evidence type="ECO:0000256" key="5">
    <source>
        <dbReference type="ARBA" id="ARBA00039938"/>
    </source>
</evidence>
<comment type="subunit">
    <text evidence="2">Homodimer.</text>
</comment>
<dbReference type="CDD" id="cd10159">
    <property type="entry name" value="CsoR-like_DUF156_2"/>
    <property type="match status" value="1"/>
</dbReference>
<name>A0ABT2PW46_9MOLU</name>
<comment type="caution">
    <text evidence="7">The sequence shown here is derived from an EMBL/GenBank/DDBJ whole genome shotgun (WGS) entry which is preliminary data.</text>
</comment>
<proteinExistence type="predicted"/>
<dbReference type="InterPro" id="IPR038390">
    <property type="entry name" value="Metal_Tscrpt_repr_sf"/>
</dbReference>
<dbReference type="RefSeq" id="WP_262096328.1">
    <property type="nucleotide sequence ID" value="NZ_JAOEGN010000008.1"/>
</dbReference>
<keyword evidence="3" id="KW-0963">Cytoplasm</keyword>
<sequence length="84" mass="9552">MKHGSTYQTLKNAKGQLEASLKMLEDGRYCMDISNQLMATISLIKRANKQILSEHLNHCVVESIQSNDAEAKIKEIESLIERMM</sequence>
<evidence type="ECO:0000256" key="6">
    <source>
        <dbReference type="ARBA" id="ARBA00041544"/>
    </source>
</evidence>
<accession>A0ABT2PW46</accession>